<reference evidence="3" key="1">
    <citation type="submission" date="2021-10" db="EMBL/GenBank/DDBJ databases">
        <authorList>
            <person name="Piombo E."/>
        </authorList>
    </citation>
    <scope>NUCLEOTIDE SEQUENCE</scope>
</reference>
<evidence type="ECO:0000256" key="1">
    <source>
        <dbReference type="SAM" id="MobiDB-lite"/>
    </source>
</evidence>
<evidence type="ECO:0000259" key="2">
    <source>
        <dbReference type="PROSITE" id="PS00036"/>
    </source>
</evidence>
<dbReference type="SUPFAM" id="SSF57959">
    <property type="entry name" value="Leucine zipper domain"/>
    <property type="match status" value="1"/>
</dbReference>
<protein>
    <recommendedName>
        <fullName evidence="2">BZIP domain-containing protein</fullName>
    </recommendedName>
</protein>
<evidence type="ECO:0000313" key="3">
    <source>
        <dbReference type="EMBL" id="CAH0027876.1"/>
    </source>
</evidence>
<comment type="caution">
    <text evidence="3">The sequence shown here is derived from an EMBL/GenBank/DDBJ whole genome shotgun (WGS) entry which is preliminary data.</text>
</comment>
<dbReference type="Proteomes" id="UP000696573">
    <property type="component" value="Unassembled WGS sequence"/>
</dbReference>
<dbReference type="PANTHER" id="PTHR39607:SF1">
    <property type="entry name" value="B-ZIP TRANSCRIPTION FACTOR (EUROFUNG)"/>
    <property type="match status" value="1"/>
</dbReference>
<dbReference type="PANTHER" id="PTHR39607">
    <property type="entry name" value="XANTHOCILLIN BIOSYNTHESIS CLUSTER TRANSCRIPTION FACTOR XANC-RELATED"/>
    <property type="match status" value="1"/>
</dbReference>
<dbReference type="Gene3D" id="1.20.5.170">
    <property type="match status" value="1"/>
</dbReference>
<feature type="compositionally biased region" description="Low complexity" evidence="1">
    <location>
        <begin position="295"/>
        <end position="308"/>
    </location>
</feature>
<feature type="region of interest" description="Disordered" evidence="1">
    <location>
        <begin position="154"/>
        <end position="185"/>
    </location>
</feature>
<dbReference type="CDD" id="cd14688">
    <property type="entry name" value="bZIP_YAP"/>
    <property type="match status" value="1"/>
</dbReference>
<gene>
    <name evidence="3" type="ORF">CRHIZ90672A_00001847</name>
</gene>
<dbReference type="PROSITE" id="PS00036">
    <property type="entry name" value="BZIP_BASIC"/>
    <property type="match status" value="1"/>
</dbReference>
<dbReference type="InterPro" id="IPR004827">
    <property type="entry name" value="bZIP"/>
</dbReference>
<dbReference type="EMBL" id="CABFNQ020000730">
    <property type="protein sequence ID" value="CAH0027876.1"/>
    <property type="molecule type" value="Genomic_DNA"/>
</dbReference>
<proteinExistence type="predicted"/>
<keyword evidence="4" id="KW-1185">Reference proteome</keyword>
<feature type="domain" description="BZIP" evidence="2">
    <location>
        <begin position="49"/>
        <end position="64"/>
    </location>
</feature>
<feature type="compositionally biased region" description="Low complexity" evidence="1">
    <location>
        <begin position="175"/>
        <end position="185"/>
    </location>
</feature>
<dbReference type="InterPro" id="IPR046347">
    <property type="entry name" value="bZIP_sf"/>
</dbReference>
<feature type="compositionally biased region" description="Basic and acidic residues" evidence="1">
    <location>
        <begin position="74"/>
        <end position="85"/>
    </location>
</feature>
<dbReference type="AlphaFoldDB" id="A0A9N9VRS9"/>
<dbReference type="GO" id="GO:0003700">
    <property type="term" value="F:DNA-binding transcription factor activity"/>
    <property type="evidence" value="ECO:0007669"/>
    <property type="project" value="InterPro"/>
</dbReference>
<accession>A0A9N9VRS9</accession>
<sequence>MSFTTEVWNAKPNTIAAAKKTTMPSSALPRNGELREEDDWTKVKDPKEKKRIQNRVAQRTYRHRMKARLGELQARLESHEGRRPSDGTPEPLHTPTHFTPKTEALRMDSSPSPSIIDHSHQQPLPQLMGQPNLYEQPVEDPENSIFPQHAIVHSPSTSQASPTTNGLLSPPVHPDQSQQGQDAQGGKYYVDCMRFQSQLVNRLNNIPQEASFPGAYPHTPQVHSKKPEPYSHSIARRLTRETALDQMNPEQMNMPYAPAPADGMDFAFDPSVEMWKTETPIKIQHASPDSAYYQTLTPPTTSTSTMAPLPTPPIRVPAKEAPLDERFECIMNQVEAAGFDNFDQMATAYYSQTFNGSSPIADEQRQSRGRRLPQVISGVYGSSSQWSDWERKGFQEEILKTAESMLTVEGGEAARQHLGNNINALSEAIDANNGAASSEALLNLKRAVQEQAPNTWSMSMAMARENRSSWQADRSNTALATTLLLNYAGRMPNDQLLRLVGACL</sequence>
<dbReference type="InterPro" id="IPR052635">
    <property type="entry name" value="Sec_Metab_Biosynth_Reg"/>
</dbReference>
<feature type="compositionally biased region" description="Polar residues" evidence="1">
    <location>
        <begin position="154"/>
        <end position="167"/>
    </location>
</feature>
<evidence type="ECO:0000313" key="4">
    <source>
        <dbReference type="Proteomes" id="UP000696573"/>
    </source>
</evidence>
<organism evidence="3 4">
    <name type="scientific">Clonostachys rhizophaga</name>
    <dbReference type="NCBI Taxonomy" id="160324"/>
    <lineage>
        <taxon>Eukaryota</taxon>
        <taxon>Fungi</taxon>
        <taxon>Dikarya</taxon>
        <taxon>Ascomycota</taxon>
        <taxon>Pezizomycotina</taxon>
        <taxon>Sordariomycetes</taxon>
        <taxon>Hypocreomycetidae</taxon>
        <taxon>Hypocreales</taxon>
        <taxon>Bionectriaceae</taxon>
        <taxon>Clonostachys</taxon>
    </lineage>
</organism>
<feature type="region of interest" description="Disordered" evidence="1">
    <location>
        <begin position="290"/>
        <end position="313"/>
    </location>
</feature>
<dbReference type="OrthoDB" id="194358at2759"/>
<name>A0A9N9VRS9_9HYPO</name>
<feature type="region of interest" description="Disordered" evidence="1">
    <location>
        <begin position="20"/>
        <end position="140"/>
    </location>
</feature>